<accession>A0A150WUL1</accession>
<evidence type="ECO:0000259" key="4">
    <source>
        <dbReference type="PROSITE" id="PS50987"/>
    </source>
</evidence>
<evidence type="ECO:0000256" key="3">
    <source>
        <dbReference type="ARBA" id="ARBA00023163"/>
    </source>
</evidence>
<keyword evidence="3" id="KW-0804">Transcription</keyword>
<dbReference type="Pfam" id="PF12840">
    <property type="entry name" value="HTH_20"/>
    <property type="match status" value="1"/>
</dbReference>
<keyword evidence="1" id="KW-0805">Transcription regulation</keyword>
<name>A0A150WUL1_BDEBC</name>
<evidence type="ECO:0000256" key="2">
    <source>
        <dbReference type="ARBA" id="ARBA00023125"/>
    </source>
</evidence>
<dbReference type="Proteomes" id="UP000075391">
    <property type="component" value="Unassembled WGS sequence"/>
</dbReference>
<dbReference type="AlphaFoldDB" id="A0A150WUL1"/>
<dbReference type="InterPro" id="IPR011991">
    <property type="entry name" value="ArsR-like_HTH"/>
</dbReference>
<feature type="domain" description="HTH arsR-type" evidence="4">
    <location>
        <begin position="6"/>
        <end position="101"/>
    </location>
</feature>
<dbReference type="EMBL" id="LUKF01000003">
    <property type="protein sequence ID" value="KYG70169.1"/>
    <property type="molecule type" value="Genomic_DNA"/>
</dbReference>
<dbReference type="GO" id="GO:0003677">
    <property type="term" value="F:DNA binding"/>
    <property type="evidence" value="ECO:0007669"/>
    <property type="project" value="UniProtKB-KW"/>
</dbReference>
<dbReference type="OrthoDB" id="194599at2"/>
<keyword evidence="2" id="KW-0238">DNA-binding</keyword>
<sequence length="101" mass="11300">METIDHPKLKDISLEQVLKALGDPVRLSVVKQLLKDPAGEIACGSFDYSVTKATFSHHMQILREAGVTRSRQDGTKKLVSLRLDELEKRFPGLIEVILTTK</sequence>
<evidence type="ECO:0000313" key="6">
    <source>
        <dbReference type="Proteomes" id="UP000075391"/>
    </source>
</evidence>
<dbReference type="InterPro" id="IPR036388">
    <property type="entry name" value="WH-like_DNA-bd_sf"/>
</dbReference>
<dbReference type="InterPro" id="IPR051081">
    <property type="entry name" value="HTH_MetalResp_TranReg"/>
</dbReference>
<proteinExistence type="predicted"/>
<protein>
    <submittedName>
        <fullName evidence="5">Transcriptional regulator</fullName>
    </submittedName>
</protein>
<dbReference type="PANTHER" id="PTHR33154">
    <property type="entry name" value="TRANSCRIPTIONAL REGULATOR, ARSR FAMILY"/>
    <property type="match status" value="1"/>
</dbReference>
<dbReference type="SUPFAM" id="SSF46785">
    <property type="entry name" value="Winged helix' DNA-binding domain"/>
    <property type="match status" value="1"/>
</dbReference>
<dbReference type="InterPro" id="IPR001845">
    <property type="entry name" value="HTH_ArsR_DNA-bd_dom"/>
</dbReference>
<dbReference type="GO" id="GO:0003700">
    <property type="term" value="F:DNA-binding transcription factor activity"/>
    <property type="evidence" value="ECO:0007669"/>
    <property type="project" value="InterPro"/>
</dbReference>
<dbReference type="PRINTS" id="PR00778">
    <property type="entry name" value="HTHARSR"/>
</dbReference>
<evidence type="ECO:0000313" key="5">
    <source>
        <dbReference type="EMBL" id="KYG70169.1"/>
    </source>
</evidence>
<dbReference type="PANTHER" id="PTHR33154:SF12">
    <property type="entry name" value="TRANSCRIPTIONAL REGULATORY PROTEIN"/>
    <property type="match status" value="1"/>
</dbReference>
<comment type="caution">
    <text evidence="5">The sequence shown here is derived from an EMBL/GenBank/DDBJ whole genome shotgun (WGS) entry which is preliminary data.</text>
</comment>
<gene>
    <name evidence="5" type="ORF">AZI85_15055</name>
</gene>
<organism evidence="5 6">
    <name type="scientific">Bdellovibrio bacteriovorus</name>
    <dbReference type="NCBI Taxonomy" id="959"/>
    <lineage>
        <taxon>Bacteria</taxon>
        <taxon>Pseudomonadati</taxon>
        <taxon>Bdellovibrionota</taxon>
        <taxon>Bdellovibrionia</taxon>
        <taxon>Bdellovibrionales</taxon>
        <taxon>Pseudobdellovibrionaceae</taxon>
        <taxon>Bdellovibrio</taxon>
    </lineage>
</organism>
<reference evidence="5 6" key="1">
    <citation type="submission" date="2016-03" db="EMBL/GenBank/DDBJ databases">
        <authorList>
            <person name="Ploux O."/>
        </authorList>
    </citation>
    <scope>NUCLEOTIDE SEQUENCE [LARGE SCALE GENOMIC DNA]</scope>
    <source>
        <strain evidence="5 6">BER2</strain>
    </source>
</reference>
<evidence type="ECO:0000256" key="1">
    <source>
        <dbReference type="ARBA" id="ARBA00023015"/>
    </source>
</evidence>
<dbReference type="InterPro" id="IPR036390">
    <property type="entry name" value="WH_DNA-bd_sf"/>
</dbReference>
<dbReference type="SMART" id="SM00418">
    <property type="entry name" value="HTH_ARSR"/>
    <property type="match status" value="1"/>
</dbReference>
<dbReference type="CDD" id="cd00090">
    <property type="entry name" value="HTH_ARSR"/>
    <property type="match status" value="1"/>
</dbReference>
<dbReference type="PROSITE" id="PS50987">
    <property type="entry name" value="HTH_ARSR_2"/>
    <property type="match status" value="1"/>
</dbReference>
<dbReference type="Gene3D" id="1.10.10.10">
    <property type="entry name" value="Winged helix-like DNA-binding domain superfamily/Winged helix DNA-binding domain"/>
    <property type="match status" value="1"/>
</dbReference>